<protein>
    <recommendedName>
        <fullName evidence="8">Sushi domain-containing protein</fullName>
    </recommendedName>
</protein>
<dbReference type="HOGENOM" id="CLU_883649_0_0_1"/>
<accession>V3ZPX8</accession>
<dbReference type="OMA" id="YFYCEVE"/>
<dbReference type="RefSeq" id="XP_009062922.1">
    <property type="nucleotide sequence ID" value="XM_009064674.1"/>
</dbReference>
<dbReference type="CDD" id="cd00033">
    <property type="entry name" value="CCP"/>
    <property type="match status" value="1"/>
</dbReference>
<keyword evidence="7" id="KW-1185">Reference proteome</keyword>
<evidence type="ECO:0000256" key="3">
    <source>
        <dbReference type="PROSITE-ProRule" id="PRU00302"/>
    </source>
</evidence>
<dbReference type="InterPro" id="IPR012314">
    <property type="entry name" value="Pept_M12B_GON-ADAMTSs"/>
</dbReference>
<feature type="domain" description="Sushi" evidence="4">
    <location>
        <begin position="55"/>
        <end position="112"/>
    </location>
</feature>
<sequence>MLHFLPRIRVYQCKRAEHLARKCENHNCQSTKLCVEFNSDSSPGIGSSQYQCIHFACPVPPAVNKATFIGTESLVNGSAAFYKCDGFYEPLNNKNFSTCSANGSWSEFKCKRHVRNCTELRHCQPSVVDGEYWLYPEKFGDKRVKIYCMNMLSSSNDSPKSYVTLNNETNAIHSYRLLHQHSTINYAKLGVDLQTMIIDPNDMAFSNPSINHYPPYGTVYRSCSLSYYPYTSSYLLINTIGTGLLLNKTAEWDDFSNNQPNSVILYVNKSSDHRIVNVSCSGECGECRPLHDLSFEYDETYEINMTDATDPACFD</sequence>
<keyword evidence="3" id="KW-0768">Sushi</keyword>
<dbReference type="SMART" id="SM00032">
    <property type="entry name" value="CCP"/>
    <property type="match status" value="1"/>
</dbReference>
<dbReference type="Gene3D" id="3.30.750.130">
    <property type="match status" value="1"/>
</dbReference>
<name>V3ZPX8_LOTGI</name>
<dbReference type="PROSITE" id="PS50923">
    <property type="entry name" value="SUSHI"/>
    <property type="match status" value="1"/>
</dbReference>
<evidence type="ECO:0000256" key="1">
    <source>
        <dbReference type="ARBA" id="ARBA00022723"/>
    </source>
</evidence>
<feature type="domain" description="GON" evidence="5">
    <location>
        <begin position="91"/>
        <end position="300"/>
    </location>
</feature>
<dbReference type="Proteomes" id="UP000030746">
    <property type="component" value="Unassembled WGS sequence"/>
</dbReference>
<dbReference type="SUPFAM" id="SSF57535">
    <property type="entry name" value="Complement control module/SCR domain"/>
    <property type="match status" value="1"/>
</dbReference>
<dbReference type="OrthoDB" id="6113960at2759"/>
<comment type="caution">
    <text evidence="3">Lacks conserved residue(s) required for the propagation of feature annotation.</text>
</comment>
<evidence type="ECO:0000313" key="6">
    <source>
        <dbReference type="EMBL" id="ESO86382.1"/>
    </source>
</evidence>
<evidence type="ECO:0000259" key="5">
    <source>
        <dbReference type="PROSITE" id="PS51046"/>
    </source>
</evidence>
<dbReference type="CTD" id="20240555"/>
<keyword evidence="2" id="KW-1015">Disulfide bond</keyword>
<evidence type="ECO:0000259" key="4">
    <source>
        <dbReference type="PROSITE" id="PS50923"/>
    </source>
</evidence>
<proteinExistence type="predicted"/>
<dbReference type="InterPro" id="IPR000436">
    <property type="entry name" value="Sushi_SCR_CCP_dom"/>
</dbReference>
<evidence type="ECO:0000256" key="2">
    <source>
        <dbReference type="ARBA" id="ARBA00023157"/>
    </source>
</evidence>
<dbReference type="AlphaFoldDB" id="V3ZPX8"/>
<evidence type="ECO:0008006" key="8">
    <source>
        <dbReference type="Google" id="ProtNLM"/>
    </source>
</evidence>
<dbReference type="Pfam" id="PF08685">
    <property type="entry name" value="GON"/>
    <property type="match status" value="2"/>
</dbReference>
<dbReference type="GeneID" id="20240555"/>
<gene>
    <name evidence="6" type="ORF">LOTGIDRAFT_167205</name>
</gene>
<reference evidence="6 7" key="1">
    <citation type="journal article" date="2013" name="Nature">
        <title>Insights into bilaterian evolution from three spiralian genomes.</title>
        <authorList>
            <person name="Simakov O."/>
            <person name="Marletaz F."/>
            <person name="Cho S.J."/>
            <person name="Edsinger-Gonzales E."/>
            <person name="Havlak P."/>
            <person name="Hellsten U."/>
            <person name="Kuo D.H."/>
            <person name="Larsson T."/>
            <person name="Lv J."/>
            <person name="Arendt D."/>
            <person name="Savage R."/>
            <person name="Osoegawa K."/>
            <person name="de Jong P."/>
            <person name="Grimwood J."/>
            <person name="Chapman J.A."/>
            <person name="Shapiro H."/>
            <person name="Aerts A."/>
            <person name="Otillar R.P."/>
            <person name="Terry A.Y."/>
            <person name="Boore J.L."/>
            <person name="Grigoriev I.V."/>
            <person name="Lindberg D.R."/>
            <person name="Seaver E.C."/>
            <person name="Weisblat D.A."/>
            <person name="Putnam N.H."/>
            <person name="Rokhsar D.S."/>
        </authorList>
    </citation>
    <scope>NUCLEOTIDE SEQUENCE [LARGE SCALE GENOMIC DNA]</scope>
</reference>
<dbReference type="GO" id="GO:0004222">
    <property type="term" value="F:metalloendopeptidase activity"/>
    <property type="evidence" value="ECO:0007669"/>
    <property type="project" value="InterPro"/>
</dbReference>
<organism evidence="6 7">
    <name type="scientific">Lottia gigantea</name>
    <name type="common">Giant owl limpet</name>
    <dbReference type="NCBI Taxonomy" id="225164"/>
    <lineage>
        <taxon>Eukaryota</taxon>
        <taxon>Metazoa</taxon>
        <taxon>Spiralia</taxon>
        <taxon>Lophotrochozoa</taxon>
        <taxon>Mollusca</taxon>
        <taxon>Gastropoda</taxon>
        <taxon>Patellogastropoda</taxon>
        <taxon>Lottioidea</taxon>
        <taxon>Lottiidae</taxon>
        <taxon>Lottia</taxon>
    </lineage>
</organism>
<keyword evidence="1" id="KW-0479">Metal-binding</keyword>
<dbReference type="InterPro" id="IPR035976">
    <property type="entry name" value="Sushi/SCR/CCP_sf"/>
</dbReference>
<evidence type="ECO:0000313" key="7">
    <source>
        <dbReference type="Proteomes" id="UP000030746"/>
    </source>
</evidence>
<dbReference type="EMBL" id="KB203083">
    <property type="protein sequence ID" value="ESO86382.1"/>
    <property type="molecule type" value="Genomic_DNA"/>
</dbReference>
<dbReference type="Gene3D" id="2.10.70.10">
    <property type="entry name" value="Complement Module, domain 1"/>
    <property type="match status" value="1"/>
</dbReference>
<dbReference type="PROSITE" id="PS51046">
    <property type="entry name" value="GON"/>
    <property type="match status" value="1"/>
</dbReference>
<dbReference type="GO" id="GO:0008270">
    <property type="term" value="F:zinc ion binding"/>
    <property type="evidence" value="ECO:0007669"/>
    <property type="project" value="InterPro"/>
</dbReference>
<dbReference type="KEGG" id="lgi:LOTGIDRAFT_167205"/>